<dbReference type="InterPro" id="IPR010982">
    <property type="entry name" value="Lambda_DNA-bd_dom_sf"/>
</dbReference>
<dbReference type="PANTHER" id="PTHR36511">
    <property type="entry name" value="MERR FAMILY BACTERIAL REGULATORY PROTEIN"/>
    <property type="match status" value="1"/>
</dbReference>
<dbReference type="SUPFAM" id="SSF47413">
    <property type="entry name" value="lambda repressor-like DNA-binding domains"/>
    <property type="match status" value="1"/>
</dbReference>
<dbReference type="PATRIC" id="fig|1423786.4.peg.2387"/>
<keyword evidence="1" id="KW-0805">Transcription regulation</keyword>
<dbReference type="AlphaFoldDB" id="A0A0R1YH90"/>
<dbReference type="PANTHER" id="PTHR36511:SF3">
    <property type="entry name" value="ANTITOXIN HIGA-2"/>
    <property type="match status" value="1"/>
</dbReference>
<sequence length="107" mass="12218">MTFMSNLSDETLDQSLDALNQLADGDDTEVTIMRVPLKLPNITAEQIKHFRIRHHLTQQRLAIELGVSVRTVQSWEIGRSNPNGSAKRLLQVLFDNPQLLNQLFVHE</sequence>
<dbReference type="Pfam" id="PF01381">
    <property type="entry name" value="HTH_3"/>
    <property type="match status" value="1"/>
</dbReference>
<dbReference type="PROSITE" id="PS50943">
    <property type="entry name" value="HTH_CROC1"/>
    <property type="match status" value="1"/>
</dbReference>
<proteinExistence type="predicted"/>
<dbReference type="Gene3D" id="1.10.260.40">
    <property type="entry name" value="lambda repressor-like DNA-binding domains"/>
    <property type="match status" value="1"/>
</dbReference>
<evidence type="ECO:0000313" key="5">
    <source>
        <dbReference type="EMBL" id="KRM41751.1"/>
    </source>
</evidence>
<dbReference type="SMART" id="SM00530">
    <property type="entry name" value="HTH_XRE"/>
    <property type="match status" value="1"/>
</dbReference>
<name>A0A0R1YH90_9LACO</name>
<gene>
    <name evidence="5" type="ORF">FD47_GL002272</name>
</gene>
<dbReference type="InterPro" id="IPR001387">
    <property type="entry name" value="Cro/C1-type_HTH"/>
</dbReference>
<keyword evidence="3" id="KW-0804">Transcription</keyword>
<dbReference type="InterPro" id="IPR052359">
    <property type="entry name" value="HTH-type_reg/antitoxin"/>
</dbReference>
<evidence type="ECO:0000256" key="2">
    <source>
        <dbReference type="ARBA" id="ARBA00023125"/>
    </source>
</evidence>
<evidence type="ECO:0000313" key="6">
    <source>
        <dbReference type="Proteomes" id="UP000051010"/>
    </source>
</evidence>
<protein>
    <recommendedName>
        <fullName evidence="4">HTH cro/C1-type domain-containing protein</fullName>
    </recommendedName>
</protein>
<dbReference type="GO" id="GO:0003677">
    <property type="term" value="F:DNA binding"/>
    <property type="evidence" value="ECO:0007669"/>
    <property type="project" value="UniProtKB-KW"/>
</dbReference>
<evidence type="ECO:0000259" key="4">
    <source>
        <dbReference type="PROSITE" id="PS50943"/>
    </source>
</evidence>
<feature type="domain" description="HTH cro/C1-type" evidence="4">
    <location>
        <begin position="47"/>
        <end position="93"/>
    </location>
</feature>
<comment type="caution">
    <text evidence="5">The sequence shown here is derived from an EMBL/GenBank/DDBJ whole genome shotgun (WGS) entry which is preliminary data.</text>
</comment>
<accession>A0A0R1YH90</accession>
<reference evidence="5 6" key="1">
    <citation type="journal article" date="2015" name="Genome Announc.">
        <title>Expanding the biotechnology potential of lactobacilli through comparative genomics of 213 strains and associated genera.</title>
        <authorList>
            <person name="Sun Z."/>
            <person name="Harris H.M."/>
            <person name="McCann A."/>
            <person name="Guo C."/>
            <person name="Argimon S."/>
            <person name="Zhang W."/>
            <person name="Yang X."/>
            <person name="Jeffery I.B."/>
            <person name="Cooney J.C."/>
            <person name="Kagawa T.F."/>
            <person name="Liu W."/>
            <person name="Song Y."/>
            <person name="Salvetti E."/>
            <person name="Wrobel A."/>
            <person name="Rasinkangas P."/>
            <person name="Parkhill J."/>
            <person name="Rea M.C."/>
            <person name="O'Sullivan O."/>
            <person name="Ritari J."/>
            <person name="Douillard F.P."/>
            <person name="Paul Ross R."/>
            <person name="Yang R."/>
            <person name="Briner A.E."/>
            <person name="Felis G.E."/>
            <person name="de Vos W.M."/>
            <person name="Barrangou R."/>
            <person name="Klaenhammer T.R."/>
            <person name="Caufield P.W."/>
            <person name="Cui Y."/>
            <person name="Zhang H."/>
            <person name="O'Toole P.W."/>
        </authorList>
    </citation>
    <scope>NUCLEOTIDE SEQUENCE [LARGE SCALE GENOMIC DNA]</scope>
    <source>
        <strain evidence="5 6">DSM 18390</strain>
    </source>
</reference>
<dbReference type="Proteomes" id="UP000051010">
    <property type="component" value="Unassembled WGS sequence"/>
</dbReference>
<evidence type="ECO:0000256" key="3">
    <source>
        <dbReference type="ARBA" id="ARBA00023163"/>
    </source>
</evidence>
<evidence type="ECO:0000256" key="1">
    <source>
        <dbReference type="ARBA" id="ARBA00023015"/>
    </source>
</evidence>
<dbReference type="CDD" id="cd00093">
    <property type="entry name" value="HTH_XRE"/>
    <property type="match status" value="1"/>
</dbReference>
<keyword evidence="2" id="KW-0238">DNA-binding</keyword>
<dbReference type="EMBL" id="AZFZ01000054">
    <property type="protein sequence ID" value="KRM41751.1"/>
    <property type="molecule type" value="Genomic_DNA"/>
</dbReference>
<organism evidence="5 6">
    <name type="scientific">Lentilactobacillus parafarraginis DSM 18390 = JCM 14109</name>
    <dbReference type="NCBI Taxonomy" id="1423786"/>
    <lineage>
        <taxon>Bacteria</taxon>
        <taxon>Bacillati</taxon>
        <taxon>Bacillota</taxon>
        <taxon>Bacilli</taxon>
        <taxon>Lactobacillales</taxon>
        <taxon>Lactobacillaceae</taxon>
        <taxon>Lentilactobacillus</taxon>
    </lineage>
</organism>